<evidence type="ECO:0000313" key="1">
    <source>
        <dbReference type="EMBL" id="KFD58843.1"/>
    </source>
</evidence>
<accession>A0A085NTQ8</accession>
<evidence type="ECO:0000313" key="2">
    <source>
        <dbReference type="EMBL" id="KFD72854.1"/>
    </source>
</evidence>
<evidence type="ECO:0000313" key="3">
    <source>
        <dbReference type="Proteomes" id="UP000030764"/>
    </source>
</evidence>
<keyword evidence="3" id="KW-1185">Reference proteome</keyword>
<dbReference type="Proteomes" id="UP000030758">
    <property type="component" value="Unassembled WGS sequence"/>
</dbReference>
<dbReference type="EMBL" id="KL363182">
    <property type="protein sequence ID" value="KFD58843.1"/>
    <property type="molecule type" value="Genomic_DNA"/>
</dbReference>
<dbReference type="EMBL" id="KL367475">
    <property type="protein sequence ID" value="KFD72854.1"/>
    <property type="molecule type" value="Genomic_DNA"/>
</dbReference>
<organism evidence="2">
    <name type="scientific">Trichuris suis</name>
    <name type="common">pig whipworm</name>
    <dbReference type="NCBI Taxonomy" id="68888"/>
    <lineage>
        <taxon>Eukaryota</taxon>
        <taxon>Metazoa</taxon>
        <taxon>Ecdysozoa</taxon>
        <taxon>Nematoda</taxon>
        <taxon>Enoplea</taxon>
        <taxon>Dorylaimia</taxon>
        <taxon>Trichinellida</taxon>
        <taxon>Trichuridae</taxon>
        <taxon>Trichuris</taxon>
    </lineage>
</organism>
<name>A0A085NTQ8_9BILA</name>
<dbReference type="AlphaFoldDB" id="A0A085NTQ8"/>
<reference evidence="2 3" key="1">
    <citation type="journal article" date="2014" name="Nat. Genet.">
        <title>Genome and transcriptome of the porcine whipworm Trichuris suis.</title>
        <authorList>
            <person name="Jex A.R."/>
            <person name="Nejsum P."/>
            <person name="Schwarz E.M."/>
            <person name="Hu L."/>
            <person name="Young N.D."/>
            <person name="Hall R.S."/>
            <person name="Korhonen P.K."/>
            <person name="Liao S."/>
            <person name="Thamsborg S."/>
            <person name="Xia J."/>
            <person name="Xu P."/>
            <person name="Wang S."/>
            <person name="Scheerlinck J.P."/>
            <person name="Hofmann A."/>
            <person name="Sternberg P.W."/>
            <person name="Wang J."/>
            <person name="Gasser R.B."/>
        </authorList>
    </citation>
    <scope>NUCLEOTIDE SEQUENCE [LARGE SCALE GENOMIC DNA]</scope>
    <source>
        <strain evidence="2">DCEP-RM93F</strain>
        <strain evidence="1">DCEP-RM93M</strain>
    </source>
</reference>
<dbReference type="Proteomes" id="UP000030764">
    <property type="component" value="Unassembled WGS sequence"/>
</dbReference>
<proteinExistence type="predicted"/>
<gene>
    <name evidence="1" type="ORF">M513_00006</name>
    <name evidence="2" type="ORF">M514_00006</name>
</gene>
<sequence>MQSGSSAALPLVLLGTRPALKAGLGLAPAEMVYESSLRPMAELVAPLTPRYSGPLAVLRRAEKTVIIEENGAQVTVASDRTKPTS</sequence>
<protein>
    <submittedName>
        <fullName evidence="2">Uncharacterized protein</fullName>
    </submittedName>
</protein>